<evidence type="ECO:0000256" key="4">
    <source>
        <dbReference type="ARBA" id="ARBA00022741"/>
    </source>
</evidence>
<dbReference type="Gene3D" id="3.30.1330.10">
    <property type="entry name" value="PurM-like, N-terminal domain"/>
    <property type="match status" value="1"/>
</dbReference>
<comment type="subunit">
    <text evidence="9">Homodimer.</text>
</comment>
<dbReference type="HAMAP" id="MF_00625">
    <property type="entry name" value="SelD"/>
    <property type="match status" value="1"/>
</dbReference>
<dbReference type="EMBL" id="QLTK01000035">
    <property type="protein sequence ID" value="RAS20628.1"/>
    <property type="molecule type" value="Genomic_DNA"/>
</dbReference>
<keyword evidence="8 9" id="KW-0711">Selenium</keyword>
<dbReference type="NCBIfam" id="TIGR00476">
    <property type="entry name" value="selD"/>
    <property type="match status" value="1"/>
</dbReference>
<dbReference type="FunFam" id="3.90.650.10:FF:000004">
    <property type="entry name" value="Selenide, water dikinase"/>
    <property type="match status" value="1"/>
</dbReference>
<dbReference type="PIRSF" id="PIRSF036407">
    <property type="entry name" value="Selenphspht_syn"/>
    <property type="match status" value="1"/>
</dbReference>
<evidence type="ECO:0000256" key="5">
    <source>
        <dbReference type="ARBA" id="ARBA00022777"/>
    </source>
</evidence>
<evidence type="ECO:0000256" key="1">
    <source>
        <dbReference type="ARBA" id="ARBA00008026"/>
    </source>
</evidence>
<feature type="binding site" evidence="9">
    <location>
        <begin position="172"/>
        <end position="174"/>
    </location>
    <ligand>
        <name>ATP</name>
        <dbReference type="ChEBI" id="CHEBI:30616"/>
        <note>ligand shared between dimeric partners</note>
    </ligand>
</feature>
<dbReference type="PANTHER" id="PTHR10256">
    <property type="entry name" value="SELENIDE, WATER DIKINASE"/>
    <property type="match status" value="1"/>
</dbReference>
<dbReference type="GO" id="GO:0005524">
    <property type="term" value="F:ATP binding"/>
    <property type="evidence" value="ECO:0007669"/>
    <property type="project" value="UniProtKB-UniRule"/>
</dbReference>
<feature type="binding site" description="in other chain" evidence="9">
    <location>
        <position position="101"/>
    </location>
    <ligand>
        <name>ATP</name>
        <dbReference type="ChEBI" id="CHEBI:30616"/>
        <note>ligand shared between dimeric partners</note>
    </ligand>
</feature>
<evidence type="ECO:0000256" key="7">
    <source>
        <dbReference type="ARBA" id="ARBA00022842"/>
    </source>
</evidence>
<dbReference type="InterPro" id="IPR036921">
    <property type="entry name" value="PurM-like_N_sf"/>
</dbReference>
<feature type="active site" evidence="9">
    <location>
        <position position="50"/>
    </location>
</feature>
<dbReference type="Proteomes" id="UP000248918">
    <property type="component" value="Unassembled WGS sequence"/>
</dbReference>
<comment type="catalytic activity">
    <reaction evidence="9">
        <text>hydrogenselenide + ATP + H2O = selenophosphate + AMP + phosphate + 2 H(+)</text>
        <dbReference type="Rhea" id="RHEA:18737"/>
        <dbReference type="ChEBI" id="CHEBI:15377"/>
        <dbReference type="ChEBI" id="CHEBI:15378"/>
        <dbReference type="ChEBI" id="CHEBI:16144"/>
        <dbReference type="ChEBI" id="CHEBI:29317"/>
        <dbReference type="ChEBI" id="CHEBI:30616"/>
        <dbReference type="ChEBI" id="CHEBI:43474"/>
        <dbReference type="ChEBI" id="CHEBI:456215"/>
        <dbReference type="EC" id="2.7.9.3"/>
    </reaction>
</comment>
<feature type="binding site" evidence="9">
    <location>
        <position position="124"/>
    </location>
    <ligand>
        <name>Mg(2+)</name>
        <dbReference type="ChEBI" id="CHEBI:18420"/>
    </ligand>
</feature>
<name>A0A329BE99_9BURK</name>
<evidence type="ECO:0000313" key="12">
    <source>
        <dbReference type="EMBL" id="RAS20628.1"/>
    </source>
</evidence>
<evidence type="ECO:0000259" key="10">
    <source>
        <dbReference type="Pfam" id="PF00586"/>
    </source>
</evidence>
<dbReference type="PANTHER" id="PTHR10256:SF0">
    <property type="entry name" value="INACTIVE SELENIDE, WATER DIKINASE-LIKE PROTEIN-RELATED"/>
    <property type="match status" value="1"/>
</dbReference>
<feature type="domain" description="PurM-like C-terminal" evidence="11">
    <location>
        <begin position="202"/>
        <end position="376"/>
    </location>
</feature>
<dbReference type="EC" id="2.7.9.3" evidence="9"/>
<dbReference type="InterPro" id="IPR010918">
    <property type="entry name" value="PurM-like_C_dom"/>
</dbReference>
<evidence type="ECO:0000313" key="13">
    <source>
        <dbReference type="Proteomes" id="UP000248918"/>
    </source>
</evidence>
<organism evidence="12 13">
    <name type="scientific">Paraburkholderia bryophila</name>
    <dbReference type="NCBI Taxonomy" id="420952"/>
    <lineage>
        <taxon>Bacteria</taxon>
        <taxon>Pseudomonadati</taxon>
        <taxon>Pseudomonadota</taxon>
        <taxon>Betaproteobacteria</taxon>
        <taxon>Burkholderiales</taxon>
        <taxon>Burkholderiaceae</taxon>
        <taxon>Paraburkholderia</taxon>
    </lineage>
</organism>
<gene>
    <name evidence="9" type="primary">selD</name>
    <name evidence="12" type="ORF">BX591_13549</name>
</gene>
<dbReference type="InterPro" id="IPR023061">
    <property type="entry name" value="SelD_I"/>
</dbReference>
<feature type="binding site" description="in other chain" evidence="9">
    <location>
        <position position="124"/>
    </location>
    <ligand>
        <name>ATP</name>
        <dbReference type="ChEBI" id="CHEBI:30616"/>
        <note>ligand shared between dimeric partners</note>
    </ligand>
</feature>
<dbReference type="AlphaFoldDB" id="A0A329BE99"/>
<protein>
    <recommendedName>
        <fullName evidence="9">Selenide, water dikinase</fullName>
        <ecNumber evidence="9">2.7.9.3</ecNumber>
    </recommendedName>
    <alternativeName>
        <fullName evidence="9">Selenium donor protein</fullName>
    </alternativeName>
    <alternativeName>
        <fullName evidence="9">Selenophosphate synthase</fullName>
    </alternativeName>
</protein>
<feature type="site" description="Important for catalytic activity" evidence="9">
    <location>
        <position position="53"/>
    </location>
</feature>
<feature type="binding site" evidence="9">
    <location>
        <position position="260"/>
    </location>
    <ligand>
        <name>Mg(2+)</name>
        <dbReference type="ChEBI" id="CHEBI:18420"/>
    </ligand>
</feature>
<sequence length="381" mass="39428">MLLATLKTLRPNYPHNAVIPSPSFSTAMTDNATPATQSPRLTSLSHGGGCGCKIAPGLLADLLKRSAPLPFFPDLLVGNDTADDAAVYKLNDEQAIVATTDFFMPIVDDPFDFGRIAATNALSDVYAMGGKPIMALAIVGMPINVLPHDVIAAVLKGGESVCAEAGIPLAGGHSIDSVEPIYGLVALGVVDPKRVKRNAGAQAGDVLILGKPLGVGILSAALKKDRLDAAGYAAMIGATTKLNRPGAELAKLDGVHALTDITGFGLLGHTLELARGSRLTARVRYADLPWLPDVLTFAEAGIFTGASGRNWDAYGQNVVLPSSLPATARTLLTDPQTSGGLLVSCAPESVDEVLALFRADGFSDARAIGEMVGGEGRVEIV</sequence>
<dbReference type="InterPro" id="IPR036676">
    <property type="entry name" value="PurM-like_C_sf"/>
</dbReference>
<dbReference type="GO" id="GO:0000287">
    <property type="term" value="F:magnesium ion binding"/>
    <property type="evidence" value="ECO:0007669"/>
    <property type="project" value="UniProtKB-UniRule"/>
</dbReference>
<evidence type="ECO:0000256" key="2">
    <source>
        <dbReference type="ARBA" id="ARBA00022679"/>
    </source>
</evidence>
<comment type="cofactor">
    <cofactor evidence="9">
        <name>Mg(2+)</name>
        <dbReference type="ChEBI" id="CHEBI:18420"/>
    </cofactor>
    <text evidence="9">Binds 1 Mg(2+) ion per monomer.</text>
</comment>
<dbReference type="SUPFAM" id="SSF55326">
    <property type="entry name" value="PurM N-terminal domain-like"/>
    <property type="match status" value="1"/>
</dbReference>
<dbReference type="GO" id="GO:0016260">
    <property type="term" value="P:selenocysteine biosynthetic process"/>
    <property type="evidence" value="ECO:0007669"/>
    <property type="project" value="InterPro"/>
</dbReference>
<dbReference type="InterPro" id="IPR016188">
    <property type="entry name" value="PurM-like_N"/>
</dbReference>
<dbReference type="GO" id="GO:0004756">
    <property type="term" value="F:selenide, water dikinase activity"/>
    <property type="evidence" value="ECO:0007669"/>
    <property type="project" value="UniProtKB-UniRule"/>
</dbReference>
<accession>A0A329BE99</accession>
<evidence type="ECO:0000259" key="11">
    <source>
        <dbReference type="Pfam" id="PF02769"/>
    </source>
</evidence>
<keyword evidence="7 9" id="KW-0460">Magnesium</keyword>
<dbReference type="Gene3D" id="3.90.650.10">
    <property type="entry name" value="PurM-like C-terminal domain"/>
    <property type="match status" value="1"/>
</dbReference>
<dbReference type="InterPro" id="IPR004536">
    <property type="entry name" value="SPS/SelD"/>
</dbReference>
<dbReference type="Pfam" id="PF02769">
    <property type="entry name" value="AIRS_C"/>
    <property type="match status" value="1"/>
</dbReference>
<reference evidence="12 13" key="1">
    <citation type="submission" date="2018-06" db="EMBL/GenBank/DDBJ databases">
        <title>Genomic Encyclopedia of Type Strains, Phase III (KMG-III): the genomes of soil and plant-associated and newly described type strains.</title>
        <authorList>
            <person name="Whitman W."/>
        </authorList>
    </citation>
    <scope>NUCLEOTIDE SEQUENCE [LARGE SCALE GENOMIC DNA]</scope>
    <source>
        <strain evidence="12 13">LMG 23644</strain>
    </source>
</reference>
<evidence type="ECO:0000256" key="3">
    <source>
        <dbReference type="ARBA" id="ARBA00022723"/>
    </source>
</evidence>
<dbReference type="SUPFAM" id="SSF56042">
    <property type="entry name" value="PurM C-terminal domain-like"/>
    <property type="match status" value="1"/>
</dbReference>
<evidence type="ECO:0000256" key="6">
    <source>
        <dbReference type="ARBA" id="ARBA00022840"/>
    </source>
</evidence>
<dbReference type="Pfam" id="PF00586">
    <property type="entry name" value="AIRS"/>
    <property type="match status" value="1"/>
</dbReference>
<feature type="domain" description="PurM-like N-terminal" evidence="10">
    <location>
        <begin position="83"/>
        <end position="190"/>
    </location>
</feature>
<feature type="binding site" description="in other chain" evidence="9">
    <location>
        <begin position="81"/>
        <end position="83"/>
    </location>
    <ligand>
        <name>ATP</name>
        <dbReference type="ChEBI" id="CHEBI:30616"/>
        <note>ligand shared between dimeric partners</note>
    </ligand>
</feature>
<dbReference type="CDD" id="cd02195">
    <property type="entry name" value="SelD"/>
    <property type="match status" value="1"/>
</dbReference>
<proteinExistence type="inferred from homology"/>
<keyword evidence="3 9" id="KW-0479">Metal-binding</keyword>
<dbReference type="FunFam" id="3.30.1330.10:FF:000003">
    <property type="entry name" value="Selenide, water dikinase"/>
    <property type="match status" value="1"/>
</dbReference>
<dbReference type="NCBIfam" id="NF002098">
    <property type="entry name" value="PRK00943.1"/>
    <property type="match status" value="1"/>
</dbReference>
<keyword evidence="5 9" id="KW-0418">Kinase</keyword>
<comment type="caution">
    <text evidence="12">The sequence shown here is derived from an EMBL/GenBank/DDBJ whole genome shotgun (WGS) entry which is preliminary data.</text>
</comment>
<dbReference type="STRING" id="1169143.GCA_000383275_06349"/>
<keyword evidence="2 9" id="KW-0808">Transferase</keyword>
<feature type="binding site" evidence="9">
    <location>
        <position position="84"/>
    </location>
    <ligand>
        <name>Mg(2+)</name>
        <dbReference type="ChEBI" id="CHEBI:18420"/>
    </ligand>
</feature>
<keyword evidence="6 9" id="KW-0067">ATP-binding</keyword>
<comment type="function">
    <text evidence="9">Synthesizes selenophosphate from selenide and ATP.</text>
</comment>
<evidence type="ECO:0000256" key="9">
    <source>
        <dbReference type="HAMAP-Rule" id="MF_00625"/>
    </source>
</evidence>
<feature type="binding site" description="in other chain" evidence="9">
    <location>
        <position position="53"/>
    </location>
    <ligand>
        <name>ATP</name>
        <dbReference type="ChEBI" id="CHEBI:30616"/>
        <note>ligand shared between dimeric partners</note>
    </ligand>
</feature>
<evidence type="ECO:0000256" key="8">
    <source>
        <dbReference type="ARBA" id="ARBA00023266"/>
    </source>
</evidence>
<keyword evidence="4 9" id="KW-0547">Nucleotide-binding</keyword>
<dbReference type="GO" id="GO:0005737">
    <property type="term" value="C:cytoplasm"/>
    <property type="evidence" value="ECO:0007669"/>
    <property type="project" value="TreeGrafter"/>
</dbReference>
<comment type="similarity">
    <text evidence="1 9">Belongs to the selenophosphate synthase 1 family. Class I subfamily.</text>
</comment>